<dbReference type="SUPFAM" id="SSF55846">
    <property type="entry name" value="N-acetylmuramoyl-L-alanine amidase-like"/>
    <property type="match status" value="1"/>
</dbReference>
<accession>A0A2M8Q6I9</accession>
<protein>
    <submittedName>
        <fullName evidence="1">N-acetylmuramoyl-L-alanine amidase</fullName>
    </submittedName>
</protein>
<feature type="non-terminal residue" evidence="1">
    <location>
        <position position="1"/>
    </location>
</feature>
<dbReference type="Proteomes" id="UP000230790">
    <property type="component" value="Unassembled WGS sequence"/>
</dbReference>
<gene>
    <name evidence="1" type="ORF">CUN48_18965</name>
</gene>
<dbReference type="EMBL" id="PGTN01001107">
    <property type="protein sequence ID" value="PJF45422.1"/>
    <property type="molecule type" value="Genomic_DNA"/>
</dbReference>
<sequence>QLVDEARAARHSGLAKLDRVRNIDRISIGVAIEGAPRVALPSAQVIALRTLTLDIQHRYDLLAEAALLSWSPPRAGAAYGALTPFTLPPMPEAPPSALLGLLTLDDTPEQQRALWLF</sequence>
<evidence type="ECO:0000313" key="2">
    <source>
        <dbReference type="Proteomes" id="UP000230790"/>
    </source>
</evidence>
<dbReference type="GO" id="GO:0008745">
    <property type="term" value="F:N-acetylmuramoyl-L-alanine amidase activity"/>
    <property type="evidence" value="ECO:0007669"/>
    <property type="project" value="InterPro"/>
</dbReference>
<evidence type="ECO:0000313" key="1">
    <source>
        <dbReference type="EMBL" id="PJF45422.1"/>
    </source>
</evidence>
<feature type="non-terminal residue" evidence="1">
    <location>
        <position position="117"/>
    </location>
</feature>
<proteinExistence type="predicted"/>
<dbReference type="Gene3D" id="3.40.80.10">
    <property type="entry name" value="Peptidoglycan recognition protein-like"/>
    <property type="match status" value="1"/>
</dbReference>
<dbReference type="GO" id="GO:0009253">
    <property type="term" value="P:peptidoglycan catabolic process"/>
    <property type="evidence" value="ECO:0007669"/>
    <property type="project" value="InterPro"/>
</dbReference>
<name>A0A2M8Q6I9_9CHLR</name>
<comment type="caution">
    <text evidence="1">The sequence shown here is derived from an EMBL/GenBank/DDBJ whole genome shotgun (WGS) entry which is preliminary data.</text>
</comment>
<dbReference type="AlphaFoldDB" id="A0A2M8Q6I9"/>
<organism evidence="1 2">
    <name type="scientific">Candidatus Thermofonsia Clade 3 bacterium</name>
    <dbReference type="NCBI Taxonomy" id="2364212"/>
    <lineage>
        <taxon>Bacteria</taxon>
        <taxon>Bacillati</taxon>
        <taxon>Chloroflexota</taxon>
        <taxon>Candidatus Thermofontia</taxon>
        <taxon>Candidatus Thermofonsia Clade 3</taxon>
    </lineage>
</organism>
<dbReference type="InterPro" id="IPR036505">
    <property type="entry name" value="Amidase/PGRP_sf"/>
</dbReference>
<reference evidence="1 2" key="1">
    <citation type="submission" date="2017-11" db="EMBL/GenBank/DDBJ databases">
        <title>Evolution of Phototrophy in the Chloroflexi Phylum Driven by Horizontal Gene Transfer.</title>
        <authorList>
            <person name="Ward L.M."/>
            <person name="Hemp J."/>
            <person name="Shih P.M."/>
            <person name="Mcglynn S.E."/>
            <person name="Fischer W."/>
        </authorList>
    </citation>
    <scope>NUCLEOTIDE SEQUENCE [LARGE SCALE GENOMIC DNA]</scope>
    <source>
        <strain evidence="1">JP3_7</strain>
    </source>
</reference>